<name>A0ABQ5QIH1_9BACT</name>
<protein>
    <recommendedName>
        <fullName evidence="3">Baseplate assembly protein</fullName>
    </recommendedName>
</protein>
<evidence type="ECO:0000313" key="2">
    <source>
        <dbReference type="Proteomes" id="UP001165069"/>
    </source>
</evidence>
<comment type="caution">
    <text evidence="1">The sequence shown here is derived from an EMBL/GenBank/DDBJ whole genome shotgun (WGS) entry which is preliminary data.</text>
</comment>
<gene>
    <name evidence="1" type="ORF">GETHLI_26450</name>
</gene>
<evidence type="ECO:0008006" key="3">
    <source>
        <dbReference type="Google" id="ProtNLM"/>
    </source>
</evidence>
<dbReference type="NCBIfam" id="TIGR02243">
    <property type="entry name" value="putative baseplate assembly protein"/>
    <property type="match status" value="1"/>
</dbReference>
<dbReference type="EMBL" id="BSDE01000005">
    <property type="protein sequence ID" value="GLH74143.1"/>
    <property type="molecule type" value="Genomic_DNA"/>
</dbReference>
<dbReference type="RefSeq" id="WP_285576095.1">
    <property type="nucleotide sequence ID" value="NZ_BSDE01000005.1"/>
</dbReference>
<organism evidence="1 2">
    <name type="scientific">Geothrix limicola</name>
    <dbReference type="NCBI Taxonomy" id="2927978"/>
    <lineage>
        <taxon>Bacteria</taxon>
        <taxon>Pseudomonadati</taxon>
        <taxon>Acidobacteriota</taxon>
        <taxon>Holophagae</taxon>
        <taxon>Holophagales</taxon>
        <taxon>Holophagaceae</taxon>
        <taxon>Geothrix</taxon>
    </lineage>
</organism>
<dbReference type="InterPro" id="IPR011749">
    <property type="entry name" value="CHP02243"/>
</dbReference>
<keyword evidence="2" id="KW-1185">Reference proteome</keyword>
<accession>A0ABQ5QIH1</accession>
<dbReference type="Proteomes" id="UP001165069">
    <property type="component" value="Unassembled WGS sequence"/>
</dbReference>
<proteinExistence type="predicted"/>
<evidence type="ECO:0000313" key="1">
    <source>
        <dbReference type="EMBL" id="GLH74143.1"/>
    </source>
</evidence>
<reference evidence="1 2" key="1">
    <citation type="journal article" date="2023" name="Antonie Van Leeuwenhoek">
        <title>Mesoterricola silvestris gen. nov., sp. nov., Mesoterricola sediminis sp. nov., Geothrix oryzae sp. nov., Geothrix edaphica sp. nov., Geothrix rubra sp. nov., and Geothrix limicola sp. nov., six novel members of Acidobacteriota isolated from soils.</title>
        <authorList>
            <person name="Itoh H."/>
            <person name="Sugisawa Y."/>
            <person name="Mise K."/>
            <person name="Xu Z."/>
            <person name="Kuniyasu M."/>
            <person name="Ushijima N."/>
            <person name="Kawano K."/>
            <person name="Kobayashi E."/>
            <person name="Shiratori Y."/>
            <person name="Masuda Y."/>
            <person name="Senoo K."/>
        </authorList>
    </citation>
    <scope>NUCLEOTIDE SEQUENCE [LARGE SCALE GENOMIC DNA]</scope>
    <source>
        <strain evidence="1 2">Red804</strain>
    </source>
</reference>
<sequence length="914" mass="99783">MNQTLVCLDEDRRRTLHEQGWNGLDYVEVTDDPPSLCVHFFGPIPDGLTAANLRITGGRRVRDLKILSVQVNHADDPELDDCLNLTLDQKGDFSTYTLCLVSLPPVLTLEASAAAATAFPGFDPRYLCVDFRFRQDCPSDLDCKDERVCPPDLPPEPDLNYLAKDYESFRQLILDRLNLLMPDWQERHVPDLGITLVELLAYTGDYLSYYQDAVGTEAYLGTARQRISVRRHGRLVDYRLHEGCNARAWVCVSTNTDVTVDPAQLFFITKVEGLVLSEGKLLAPTDLQDAALSAYEAFEPLVDPSVTSLAFWATHDEIPFYTWGDELCCLPKGSTEATLLDEISITSTDGAVSTSRALHLQVGDDLLLEEVLGPDTGNPADADPTHRCVVRLTRVVQDVDPVYGRMVLNIAWSPQDALPFPLCLSSRLPAPDCGPLANVSVARGNVVLVDHGLSLPTETLGVVPTDEVVGACACEGAVVDVTERAGAFEPTLQRSPLTYAEPLPPSVCASPLLLQDPREALPQVRLFSVPSMKPEEAALLGPEVLDDPTTLVRQMQNSHDLTAQAVKAMLSLQTRQLIEALAPDAPLDADLLASLQTDLHRLIRPWWPRYDLIESEGDDAAFVVEEDDQGIAHLRFGDGELGLQPVAGATFKARYRLGNGPDGNVGAEAIRFAGLRQGLLDGVTLKPRNPLPAQGGTPQETTAQAKLLAPTAFLEQIMRAITAADYATLAERQPALQGADAKLAWMGSWYEARVAVDPLGTETPDPAFLEDVEGALHPYRRMGHDLEVVAAEYVPLDIELTVCVRPDYLRGHVEAALLQIFSDRALPDGSLGFFHPDRLGFGDGVYLSQLVAAAQAAPGVQHVEVTRLERLYEGPNGEIEKGLLPLGTGQIAQVDNDPDFPEHGQFHLVMRGGR</sequence>